<organism evidence="1 2">
    <name type="scientific">Stylosanthes scabra</name>
    <dbReference type="NCBI Taxonomy" id="79078"/>
    <lineage>
        <taxon>Eukaryota</taxon>
        <taxon>Viridiplantae</taxon>
        <taxon>Streptophyta</taxon>
        <taxon>Embryophyta</taxon>
        <taxon>Tracheophyta</taxon>
        <taxon>Spermatophyta</taxon>
        <taxon>Magnoliopsida</taxon>
        <taxon>eudicotyledons</taxon>
        <taxon>Gunneridae</taxon>
        <taxon>Pentapetalae</taxon>
        <taxon>rosids</taxon>
        <taxon>fabids</taxon>
        <taxon>Fabales</taxon>
        <taxon>Fabaceae</taxon>
        <taxon>Papilionoideae</taxon>
        <taxon>50 kb inversion clade</taxon>
        <taxon>dalbergioids sensu lato</taxon>
        <taxon>Dalbergieae</taxon>
        <taxon>Pterocarpus clade</taxon>
        <taxon>Stylosanthes</taxon>
    </lineage>
</organism>
<proteinExistence type="predicted"/>
<reference evidence="1 2" key="1">
    <citation type="journal article" date="2023" name="Plants (Basel)">
        <title>Bridging the Gap: Combining Genomics and Transcriptomics Approaches to Understand Stylosanthes scabra, an Orphan Legume from the Brazilian Caatinga.</title>
        <authorList>
            <person name="Ferreira-Neto J.R.C."/>
            <person name="da Silva M.D."/>
            <person name="Binneck E."/>
            <person name="de Melo N.F."/>
            <person name="da Silva R.H."/>
            <person name="de Melo A.L.T.M."/>
            <person name="Pandolfi V."/>
            <person name="Bustamante F.O."/>
            <person name="Brasileiro-Vidal A.C."/>
            <person name="Benko-Iseppon A.M."/>
        </authorList>
    </citation>
    <scope>NUCLEOTIDE SEQUENCE [LARGE SCALE GENOMIC DNA]</scope>
    <source>
        <tissue evidence="1">Leaves</tissue>
    </source>
</reference>
<name>A0ABU6SP86_9FABA</name>
<accession>A0ABU6SP86</accession>
<dbReference type="EMBL" id="JASCZI010061272">
    <property type="protein sequence ID" value="MED6138242.1"/>
    <property type="molecule type" value="Genomic_DNA"/>
</dbReference>
<comment type="caution">
    <text evidence="1">The sequence shown here is derived from an EMBL/GenBank/DDBJ whole genome shotgun (WGS) entry which is preliminary data.</text>
</comment>
<keyword evidence="2" id="KW-1185">Reference proteome</keyword>
<sequence>MLQSNSDPDLLVSDPEIERFFRHIRQVRRRIHFENTKCFQIEEIASESASAYSFASETDIELPSSDTDTITMGDLPIVTLKQMGEASMALENQPVRYPELNKNFELKSGLINLLPAKDWNHSFPGEVTADWAAFKRRFLEKYFRPSRTNAIRKEILRITQLHGN</sequence>
<dbReference type="Proteomes" id="UP001341840">
    <property type="component" value="Unassembled WGS sequence"/>
</dbReference>
<evidence type="ECO:0000313" key="1">
    <source>
        <dbReference type="EMBL" id="MED6138242.1"/>
    </source>
</evidence>
<evidence type="ECO:0000313" key="2">
    <source>
        <dbReference type="Proteomes" id="UP001341840"/>
    </source>
</evidence>
<evidence type="ECO:0008006" key="3">
    <source>
        <dbReference type="Google" id="ProtNLM"/>
    </source>
</evidence>
<gene>
    <name evidence="1" type="ORF">PIB30_072413</name>
</gene>
<protein>
    <recommendedName>
        <fullName evidence="3">Retrotransposon gag domain-containing protein</fullName>
    </recommendedName>
</protein>